<dbReference type="Proteomes" id="UP001501725">
    <property type="component" value="Unassembled WGS sequence"/>
</dbReference>
<dbReference type="PROSITE" id="PS51178">
    <property type="entry name" value="PASTA"/>
    <property type="match status" value="3"/>
</dbReference>
<feature type="compositionally biased region" description="Low complexity" evidence="1">
    <location>
        <begin position="266"/>
        <end position="284"/>
    </location>
</feature>
<evidence type="ECO:0000313" key="5">
    <source>
        <dbReference type="Proteomes" id="UP001501725"/>
    </source>
</evidence>
<protein>
    <recommendedName>
        <fullName evidence="3">PASTA domain-containing protein</fullName>
    </recommendedName>
</protein>
<dbReference type="SMART" id="SM00740">
    <property type="entry name" value="PASTA"/>
    <property type="match status" value="3"/>
</dbReference>
<organism evidence="4 5">
    <name type="scientific">Flaviaesturariibacter amylovorans</name>
    <dbReference type="NCBI Taxonomy" id="1084520"/>
    <lineage>
        <taxon>Bacteria</taxon>
        <taxon>Pseudomonadati</taxon>
        <taxon>Bacteroidota</taxon>
        <taxon>Chitinophagia</taxon>
        <taxon>Chitinophagales</taxon>
        <taxon>Chitinophagaceae</taxon>
        <taxon>Flaviaestuariibacter</taxon>
    </lineage>
</organism>
<evidence type="ECO:0000256" key="1">
    <source>
        <dbReference type="SAM" id="MobiDB-lite"/>
    </source>
</evidence>
<gene>
    <name evidence="4" type="ORF">GCM10023184_12250</name>
</gene>
<keyword evidence="2" id="KW-1133">Transmembrane helix</keyword>
<name>A0ABP8GHX2_9BACT</name>
<keyword evidence="2" id="KW-0472">Membrane</keyword>
<evidence type="ECO:0000256" key="2">
    <source>
        <dbReference type="SAM" id="Phobius"/>
    </source>
</evidence>
<dbReference type="InterPro" id="IPR005543">
    <property type="entry name" value="PASTA_dom"/>
</dbReference>
<evidence type="ECO:0000259" key="3">
    <source>
        <dbReference type="PROSITE" id="PS51178"/>
    </source>
</evidence>
<keyword evidence="2" id="KW-0812">Transmembrane</keyword>
<feature type="region of interest" description="Disordered" evidence="1">
    <location>
        <begin position="257"/>
        <end position="284"/>
    </location>
</feature>
<sequence length="284" mass="30556">MKNFIHRHITGRPFWVNLLWAIGLLVVIVLLFVLSLNWMTNHGVARTVPSVIGKPLPEVEKLLEDKGFEVVIQDSVFYDSLPPLAVVKQVPEADAVVKVNRTVYVTINRVIPPDVDMPNLKGYNLRNAEMLMKNLGLLLGDTTSRPDFAKNTVLDQLVNGAPIAPGTKIKVGSRIDLVVGSGVGAESLAVPNLVGLTYEQAVAMIESQGLILGAVVAPGIENKNSAYVVRQTPEVMDSKGRTFRIRPGQMMDLYLDVNPPAPSVPAPADTTAPAPSAPADGGDQ</sequence>
<feature type="domain" description="PASTA" evidence="3">
    <location>
        <begin position="184"/>
        <end position="249"/>
    </location>
</feature>
<dbReference type="CDD" id="cd06577">
    <property type="entry name" value="PASTA_pknB"/>
    <property type="match status" value="3"/>
</dbReference>
<dbReference type="Gene3D" id="3.30.10.20">
    <property type="match status" value="3"/>
</dbReference>
<feature type="transmembrane region" description="Helical" evidence="2">
    <location>
        <begin position="14"/>
        <end position="39"/>
    </location>
</feature>
<evidence type="ECO:0000313" key="4">
    <source>
        <dbReference type="EMBL" id="GAA4324702.1"/>
    </source>
</evidence>
<feature type="domain" description="PASTA" evidence="3">
    <location>
        <begin position="111"/>
        <end position="181"/>
    </location>
</feature>
<reference evidence="5" key="1">
    <citation type="journal article" date="2019" name="Int. J. Syst. Evol. Microbiol.">
        <title>The Global Catalogue of Microorganisms (GCM) 10K type strain sequencing project: providing services to taxonomists for standard genome sequencing and annotation.</title>
        <authorList>
            <consortium name="The Broad Institute Genomics Platform"/>
            <consortium name="The Broad Institute Genome Sequencing Center for Infectious Disease"/>
            <person name="Wu L."/>
            <person name="Ma J."/>
        </authorList>
    </citation>
    <scope>NUCLEOTIDE SEQUENCE [LARGE SCALE GENOMIC DNA]</scope>
    <source>
        <strain evidence="5">JCM 17919</strain>
    </source>
</reference>
<accession>A0ABP8GHX2</accession>
<proteinExistence type="predicted"/>
<feature type="domain" description="PASTA" evidence="3">
    <location>
        <begin position="43"/>
        <end position="109"/>
    </location>
</feature>
<comment type="caution">
    <text evidence="4">The sequence shown here is derived from an EMBL/GenBank/DDBJ whole genome shotgun (WGS) entry which is preliminary data.</text>
</comment>
<dbReference type="RefSeq" id="WP_345254278.1">
    <property type="nucleotide sequence ID" value="NZ_BAABGY010000005.1"/>
</dbReference>
<dbReference type="EMBL" id="BAABGY010000005">
    <property type="protein sequence ID" value="GAA4324702.1"/>
    <property type="molecule type" value="Genomic_DNA"/>
</dbReference>
<dbReference type="Pfam" id="PF03793">
    <property type="entry name" value="PASTA"/>
    <property type="match status" value="2"/>
</dbReference>
<keyword evidence="5" id="KW-1185">Reference proteome</keyword>